<reference evidence="2" key="1">
    <citation type="journal article" date="2021" name="Proc. Natl. Acad. Sci. U.S.A.">
        <title>A Catalog of Tens of Thousands of Viruses from Human Metagenomes Reveals Hidden Associations with Chronic Diseases.</title>
        <authorList>
            <person name="Tisza M.J."/>
            <person name="Buck C.B."/>
        </authorList>
    </citation>
    <scope>NUCLEOTIDE SEQUENCE</scope>
    <source>
        <strain evidence="2">Ctv0N24</strain>
    </source>
</reference>
<dbReference type="EMBL" id="BK015052">
    <property type="protein sequence ID" value="DAD89090.1"/>
    <property type="molecule type" value="Genomic_DNA"/>
</dbReference>
<organism evidence="2">
    <name type="scientific">Siphoviridae sp. ctv0N24</name>
    <dbReference type="NCBI Taxonomy" id="2826509"/>
    <lineage>
        <taxon>Viruses</taxon>
        <taxon>Duplodnaviria</taxon>
        <taxon>Heunggongvirae</taxon>
        <taxon>Uroviricota</taxon>
        <taxon>Caudoviricetes</taxon>
    </lineage>
</organism>
<proteinExistence type="predicted"/>
<keyword evidence="1" id="KW-0175">Coiled coil</keyword>
<evidence type="ECO:0000256" key="1">
    <source>
        <dbReference type="SAM" id="Coils"/>
    </source>
</evidence>
<feature type="coiled-coil region" evidence="1">
    <location>
        <begin position="11"/>
        <end position="59"/>
    </location>
</feature>
<protein>
    <submittedName>
        <fullName evidence="2">FAM76 protein</fullName>
    </submittedName>
</protein>
<name>A0A8S5N499_9CAUD</name>
<sequence length="114" mass="13395">MQIGDLEKWSIDQLKNEVVRLSTVCEKKQHEILDKNDKINELQAKLDKMCGYNDELKRRVSEKADTPFYDEPEEIAKCHRQHQDDCITINQLHTTLDVLIDKYSNLRKTHGLSL</sequence>
<evidence type="ECO:0000313" key="2">
    <source>
        <dbReference type="EMBL" id="DAD89090.1"/>
    </source>
</evidence>
<accession>A0A8S5N499</accession>